<dbReference type="PANTHER" id="PTHR23502:SF132">
    <property type="entry name" value="POLYAMINE TRANSPORTER 2-RELATED"/>
    <property type="match status" value="1"/>
</dbReference>
<dbReference type="RefSeq" id="WP_307782249.1">
    <property type="nucleotide sequence ID" value="NZ_JAFBCM010000001.1"/>
</dbReference>
<dbReference type="InterPro" id="IPR011701">
    <property type="entry name" value="MFS"/>
</dbReference>
<dbReference type="EMBL" id="JBHRZH010000009">
    <property type="protein sequence ID" value="MFC3761807.1"/>
    <property type="molecule type" value="Genomic_DNA"/>
</dbReference>
<evidence type="ECO:0000256" key="1">
    <source>
        <dbReference type="ARBA" id="ARBA00004651"/>
    </source>
</evidence>
<dbReference type="Gene3D" id="1.20.1720.10">
    <property type="entry name" value="Multidrug resistance protein D"/>
    <property type="match status" value="1"/>
</dbReference>
<dbReference type="PANTHER" id="PTHR23502">
    <property type="entry name" value="MAJOR FACILITATOR SUPERFAMILY"/>
    <property type="match status" value="1"/>
</dbReference>
<feature type="transmembrane region" description="Helical" evidence="8">
    <location>
        <begin position="227"/>
        <end position="246"/>
    </location>
</feature>
<accession>A0ABV7Y9K6</accession>
<dbReference type="NCBIfam" id="TIGR00710">
    <property type="entry name" value="efflux_Bcr_CflA"/>
    <property type="match status" value="1"/>
</dbReference>
<feature type="transmembrane region" description="Helical" evidence="8">
    <location>
        <begin position="178"/>
        <end position="198"/>
    </location>
</feature>
<comment type="subcellular location">
    <subcellularLocation>
        <location evidence="1">Cell membrane</location>
        <topology evidence="1">Multi-pass membrane protein</topology>
    </subcellularLocation>
</comment>
<reference evidence="11" key="1">
    <citation type="journal article" date="2019" name="Int. J. Syst. Evol. Microbiol.">
        <title>The Global Catalogue of Microorganisms (GCM) 10K type strain sequencing project: providing services to taxonomists for standard genome sequencing and annotation.</title>
        <authorList>
            <consortium name="The Broad Institute Genomics Platform"/>
            <consortium name="The Broad Institute Genome Sequencing Center for Infectious Disease"/>
            <person name="Wu L."/>
            <person name="Ma J."/>
        </authorList>
    </citation>
    <scope>NUCLEOTIDE SEQUENCE [LARGE SCALE GENOMIC DNA]</scope>
    <source>
        <strain evidence="11">CGMCC 4.7241</strain>
    </source>
</reference>
<feature type="transmembrane region" description="Helical" evidence="8">
    <location>
        <begin position="358"/>
        <end position="378"/>
    </location>
</feature>
<evidence type="ECO:0000256" key="5">
    <source>
        <dbReference type="ARBA" id="ARBA00022692"/>
    </source>
</evidence>
<sequence>MSSSPAPSAEPELAPGPTRIQARLVIILGALTATAPMTLDLYLPALPQMQGDLGTTESQLQLTLTAALLGIALGQAIIGPISDSIGRRKPLLVGTAIYALASIAAALAPNVQLLIGARVVQAMAGAAGIVVARAIVRDTVSGAEIARLLSMLMLVTGLAPILAPVMGGQLLQFTDWRALFVILAVFGAGLFIAVAGWLPDSLPTERRRPTGLKEILRGYRYVASNKAFLGYAFALAIGFASIFAYISGSPFVFQGEYQLSPQAYGLLFGINGVGLMIVSQIGGRIVRRFGSRTLLTAGQIIAFASAGALLFAAVTGIGGFLGIVIPLFGCVAVMPLVGANATALALQQYPDAAGTASALLGTMQFVVAGLIGPLVTLVDVSSAVPMAVVMFLCFGLALVARFALTREPRVAPLPVLEPAVVPE</sequence>
<organism evidence="10 11">
    <name type="scientific">Tenggerimyces flavus</name>
    <dbReference type="NCBI Taxonomy" id="1708749"/>
    <lineage>
        <taxon>Bacteria</taxon>
        <taxon>Bacillati</taxon>
        <taxon>Actinomycetota</taxon>
        <taxon>Actinomycetes</taxon>
        <taxon>Propionibacteriales</taxon>
        <taxon>Nocardioidaceae</taxon>
        <taxon>Tenggerimyces</taxon>
    </lineage>
</organism>
<evidence type="ECO:0000256" key="7">
    <source>
        <dbReference type="ARBA" id="ARBA00023136"/>
    </source>
</evidence>
<feature type="transmembrane region" description="Helical" evidence="8">
    <location>
        <begin position="148"/>
        <end position="166"/>
    </location>
</feature>
<evidence type="ECO:0000256" key="6">
    <source>
        <dbReference type="ARBA" id="ARBA00022989"/>
    </source>
</evidence>
<keyword evidence="4" id="KW-1003">Cell membrane</keyword>
<evidence type="ECO:0000313" key="11">
    <source>
        <dbReference type="Proteomes" id="UP001595699"/>
    </source>
</evidence>
<feature type="transmembrane region" description="Helical" evidence="8">
    <location>
        <begin position="266"/>
        <end position="286"/>
    </location>
</feature>
<keyword evidence="3" id="KW-0813">Transport</keyword>
<keyword evidence="7 8" id="KW-0472">Membrane</keyword>
<dbReference type="InterPro" id="IPR036259">
    <property type="entry name" value="MFS_trans_sf"/>
</dbReference>
<feature type="transmembrane region" description="Helical" evidence="8">
    <location>
        <begin position="20"/>
        <end position="39"/>
    </location>
</feature>
<comment type="similarity">
    <text evidence="2">Belongs to the major facilitator superfamily. Bcr/CmlA family.</text>
</comment>
<dbReference type="PROSITE" id="PS00216">
    <property type="entry name" value="SUGAR_TRANSPORT_1"/>
    <property type="match status" value="1"/>
</dbReference>
<dbReference type="Pfam" id="PF07690">
    <property type="entry name" value="MFS_1"/>
    <property type="match status" value="1"/>
</dbReference>
<evidence type="ECO:0000256" key="8">
    <source>
        <dbReference type="SAM" id="Phobius"/>
    </source>
</evidence>
<feature type="transmembrane region" description="Helical" evidence="8">
    <location>
        <begin position="320"/>
        <end position="346"/>
    </location>
</feature>
<evidence type="ECO:0000256" key="4">
    <source>
        <dbReference type="ARBA" id="ARBA00022475"/>
    </source>
</evidence>
<feature type="transmembrane region" description="Helical" evidence="8">
    <location>
        <begin position="90"/>
        <end position="109"/>
    </location>
</feature>
<keyword evidence="5 8" id="KW-0812">Transmembrane</keyword>
<keyword evidence="11" id="KW-1185">Reference proteome</keyword>
<dbReference type="Proteomes" id="UP001595699">
    <property type="component" value="Unassembled WGS sequence"/>
</dbReference>
<name>A0ABV7Y9K6_9ACTN</name>
<proteinExistence type="inferred from homology"/>
<dbReference type="CDD" id="cd17320">
    <property type="entry name" value="MFS_MdfA_MDR_like"/>
    <property type="match status" value="1"/>
</dbReference>
<dbReference type="InterPro" id="IPR020846">
    <property type="entry name" value="MFS_dom"/>
</dbReference>
<feature type="domain" description="Major facilitator superfamily (MFS) profile" evidence="9">
    <location>
        <begin position="22"/>
        <end position="409"/>
    </location>
</feature>
<comment type="caution">
    <text evidence="10">The sequence shown here is derived from an EMBL/GenBank/DDBJ whole genome shotgun (WGS) entry which is preliminary data.</text>
</comment>
<feature type="transmembrane region" description="Helical" evidence="8">
    <location>
        <begin position="59"/>
        <end position="78"/>
    </location>
</feature>
<keyword evidence="6 8" id="KW-1133">Transmembrane helix</keyword>
<feature type="transmembrane region" description="Helical" evidence="8">
    <location>
        <begin position="115"/>
        <end position="136"/>
    </location>
</feature>
<dbReference type="InterPro" id="IPR004812">
    <property type="entry name" value="Efflux_drug-R_Bcr/CmlA"/>
</dbReference>
<evidence type="ECO:0000313" key="10">
    <source>
        <dbReference type="EMBL" id="MFC3761807.1"/>
    </source>
</evidence>
<dbReference type="PROSITE" id="PS50850">
    <property type="entry name" value="MFS"/>
    <property type="match status" value="1"/>
</dbReference>
<evidence type="ECO:0000259" key="9">
    <source>
        <dbReference type="PROSITE" id="PS50850"/>
    </source>
</evidence>
<feature type="transmembrane region" description="Helical" evidence="8">
    <location>
        <begin position="293"/>
        <end position="314"/>
    </location>
</feature>
<dbReference type="NCBIfam" id="NF008314">
    <property type="entry name" value="PRK11102.1"/>
    <property type="match status" value="1"/>
</dbReference>
<evidence type="ECO:0000256" key="3">
    <source>
        <dbReference type="ARBA" id="ARBA00022448"/>
    </source>
</evidence>
<gene>
    <name evidence="10" type="ORF">ACFOUW_13260</name>
</gene>
<dbReference type="SUPFAM" id="SSF103473">
    <property type="entry name" value="MFS general substrate transporter"/>
    <property type="match status" value="1"/>
</dbReference>
<protein>
    <submittedName>
        <fullName evidence="10">Bcr/CflA family multidrug efflux MFS transporter</fullName>
    </submittedName>
</protein>
<feature type="transmembrane region" description="Helical" evidence="8">
    <location>
        <begin position="384"/>
        <end position="404"/>
    </location>
</feature>
<evidence type="ECO:0000256" key="2">
    <source>
        <dbReference type="ARBA" id="ARBA00006236"/>
    </source>
</evidence>
<dbReference type="InterPro" id="IPR005829">
    <property type="entry name" value="Sugar_transporter_CS"/>
</dbReference>